<accession>A0A372MJI8</accession>
<dbReference type="PANTHER" id="PTHR46832:SF1">
    <property type="entry name" value="5'-METHYLTHIOADENOSINE_S-ADENOSYLHOMOCYSTEINE NUCLEOSIDASE"/>
    <property type="match status" value="1"/>
</dbReference>
<evidence type="ECO:0000313" key="2">
    <source>
        <dbReference type="EMBL" id="RFU95967.1"/>
    </source>
</evidence>
<dbReference type="AlphaFoldDB" id="A0A372MJI8"/>
<evidence type="ECO:0000259" key="1">
    <source>
        <dbReference type="Pfam" id="PF01048"/>
    </source>
</evidence>
<dbReference type="InterPro" id="IPR000845">
    <property type="entry name" value="Nucleoside_phosphorylase_d"/>
</dbReference>
<comment type="caution">
    <text evidence="2">The sequence shown here is derived from an EMBL/GenBank/DDBJ whole genome shotgun (WGS) entry which is preliminary data.</text>
</comment>
<name>A0A372MJI8_9SPIR</name>
<feature type="domain" description="Nucleoside phosphorylase" evidence="1">
    <location>
        <begin position="13"/>
        <end position="211"/>
    </location>
</feature>
<protein>
    <recommendedName>
        <fullName evidence="1">Nucleoside phosphorylase domain-containing protein</fullName>
    </recommendedName>
</protein>
<dbReference type="GO" id="GO:0008782">
    <property type="term" value="F:adenosylhomocysteine nucleosidase activity"/>
    <property type="evidence" value="ECO:0007669"/>
    <property type="project" value="TreeGrafter"/>
</dbReference>
<reference evidence="3" key="1">
    <citation type="submission" date="2018-08" db="EMBL/GenBank/DDBJ databases">
        <authorList>
            <person name="Grouzdev D.S."/>
            <person name="Krutkina M.S."/>
        </authorList>
    </citation>
    <scope>NUCLEOTIDE SEQUENCE [LARGE SCALE GENOMIC DNA]</scope>
    <source>
        <strain evidence="3">4-11</strain>
    </source>
</reference>
<organism evidence="2 3">
    <name type="scientific">Sphaerochaeta halotolerans</name>
    <dbReference type="NCBI Taxonomy" id="2293840"/>
    <lineage>
        <taxon>Bacteria</taxon>
        <taxon>Pseudomonadati</taxon>
        <taxon>Spirochaetota</taxon>
        <taxon>Spirochaetia</taxon>
        <taxon>Spirochaetales</taxon>
        <taxon>Sphaerochaetaceae</taxon>
        <taxon>Sphaerochaeta</taxon>
    </lineage>
</organism>
<dbReference type="SUPFAM" id="SSF53167">
    <property type="entry name" value="Purine and uridine phosphorylases"/>
    <property type="match status" value="1"/>
</dbReference>
<dbReference type="Proteomes" id="UP000264002">
    <property type="component" value="Unassembled WGS sequence"/>
</dbReference>
<dbReference type="Pfam" id="PF01048">
    <property type="entry name" value="PNP_UDP_1"/>
    <property type="match status" value="1"/>
</dbReference>
<dbReference type="GO" id="GO:0019284">
    <property type="term" value="P:L-methionine salvage from S-adenosylmethionine"/>
    <property type="evidence" value="ECO:0007669"/>
    <property type="project" value="TreeGrafter"/>
</dbReference>
<proteinExistence type="predicted"/>
<dbReference type="CDD" id="cd09008">
    <property type="entry name" value="MTAN"/>
    <property type="match status" value="1"/>
</dbReference>
<dbReference type="InterPro" id="IPR035994">
    <property type="entry name" value="Nucleoside_phosphorylase_sf"/>
</dbReference>
<dbReference type="PANTHER" id="PTHR46832">
    <property type="entry name" value="5'-METHYLTHIOADENOSINE/S-ADENOSYLHOMOCYSTEINE NUCLEOSIDASE"/>
    <property type="match status" value="1"/>
</dbReference>
<dbReference type="EMBL" id="QUWK01000002">
    <property type="protein sequence ID" value="RFU95967.1"/>
    <property type="molecule type" value="Genomic_DNA"/>
</dbReference>
<keyword evidence="3" id="KW-1185">Reference proteome</keyword>
<dbReference type="Gene3D" id="3.40.50.1580">
    <property type="entry name" value="Nucleoside phosphorylase domain"/>
    <property type="match status" value="1"/>
</dbReference>
<reference evidence="2 3" key="2">
    <citation type="submission" date="2018-09" db="EMBL/GenBank/DDBJ databases">
        <title>Genome of Sphaerochaeta halotolerans strain 4-11.</title>
        <authorList>
            <person name="Nazina T.N."/>
            <person name="Sokolova D.S."/>
        </authorList>
    </citation>
    <scope>NUCLEOTIDE SEQUENCE [LARGE SCALE GENOMIC DNA]</scope>
    <source>
        <strain evidence="2 3">4-11</strain>
    </source>
</reference>
<dbReference type="RefSeq" id="WP_117329367.1">
    <property type="nucleotide sequence ID" value="NZ_QUWK01000002.1"/>
</dbReference>
<evidence type="ECO:0000313" key="3">
    <source>
        <dbReference type="Proteomes" id="UP000264002"/>
    </source>
</evidence>
<dbReference type="GO" id="GO:0008930">
    <property type="term" value="F:methylthioadenosine nucleosidase activity"/>
    <property type="evidence" value="ECO:0007669"/>
    <property type="project" value="TreeGrafter"/>
</dbReference>
<sequence length="222" mass="24300">MSIDVLVVAPLRHELEGVLTKLDEPVIIASKRVLGTIIGVGKIASGVTLARAIARYNPALVVLVGYCGALDEHLALGDVVCATRVVQYDLDLRAFGLDWGSTFLWDGSYAPQSLPLYHPAIDGVKPVVMGTADRFLLRSYRDEHPELREVLQLDCSDMEGYAVAYACHSVTIPCAILRVVSDDAKGNRPKQFKQFIREANEKLQEALQLLLEAPSEKSPTSL</sequence>
<dbReference type="GO" id="GO:0005829">
    <property type="term" value="C:cytosol"/>
    <property type="evidence" value="ECO:0007669"/>
    <property type="project" value="TreeGrafter"/>
</dbReference>
<dbReference type="GO" id="GO:0009116">
    <property type="term" value="P:nucleoside metabolic process"/>
    <property type="evidence" value="ECO:0007669"/>
    <property type="project" value="InterPro"/>
</dbReference>
<gene>
    <name evidence="2" type="ORF">DYP60_02890</name>
</gene>